<gene>
    <name evidence="1" type="ORF">COU88_01740</name>
</gene>
<reference evidence="2" key="1">
    <citation type="submission" date="2017-09" db="EMBL/GenBank/DDBJ databases">
        <title>Depth-based differentiation of microbial function through sediment-hosted aquifers and enrichment of novel symbionts in the deep terrestrial subsurface.</title>
        <authorList>
            <person name="Probst A.J."/>
            <person name="Ladd B."/>
            <person name="Jarett J.K."/>
            <person name="Geller-Mcgrath D.E."/>
            <person name="Sieber C.M.K."/>
            <person name="Emerson J.B."/>
            <person name="Anantharaman K."/>
            <person name="Thomas B.C."/>
            <person name="Malmstrom R."/>
            <person name="Stieglmeier M."/>
            <person name="Klingl A."/>
            <person name="Woyke T."/>
            <person name="Ryan C.M."/>
            <person name="Banfield J.F."/>
        </authorList>
    </citation>
    <scope>NUCLEOTIDE SEQUENCE [LARGE SCALE GENOMIC DNA]</scope>
</reference>
<dbReference type="EMBL" id="PFED01000074">
    <property type="protein sequence ID" value="PJE63032.1"/>
    <property type="molecule type" value="Genomic_DNA"/>
</dbReference>
<organism evidence="1 2">
    <name type="scientific">Candidatus Roizmanbacteria bacterium CG10_big_fil_rev_8_21_14_0_10_39_6</name>
    <dbReference type="NCBI Taxonomy" id="1974853"/>
    <lineage>
        <taxon>Bacteria</taxon>
        <taxon>Candidatus Roizmaniibacteriota</taxon>
    </lineage>
</organism>
<name>A0A2M8KSY0_9BACT</name>
<accession>A0A2M8KSY0</accession>
<sequence length="182" mass="21020">MWSTMGEAEATGLYIRRNILFQERVDQDRAGVTMLPIERICFFDMGAHWQIVDNERRRFQIGDEFDHEQIVDVTLGYYPLDRARPRNARVVAFEKACGRVIPGTVEFDSSTQALIRVNLGKMPRHLRELRTWLTTITSKLPPSTTEYAVIVECTQNDPQPVLKRTKFIFRNGEPIVLLGPLK</sequence>
<dbReference type="Proteomes" id="UP000229554">
    <property type="component" value="Unassembled WGS sequence"/>
</dbReference>
<proteinExistence type="predicted"/>
<protein>
    <submittedName>
        <fullName evidence="1">Uncharacterized protein</fullName>
    </submittedName>
</protein>
<evidence type="ECO:0000313" key="1">
    <source>
        <dbReference type="EMBL" id="PJE63032.1"/>
    </source>
</evidence>
<dbReference type="AlphaFoldDB" id="A0A2M8KSY0"/>
<evidence type="ECO:0000313" key="2">
    <source>
        <dbReference type="Proteomes" id="UP000229554"/>
    </source>
</evidence>
<comment type="caution">
    <text evidence="1">The sequence shown here is derived from an EMBL/GenBank/DDBJ whole genome shotgun (WGS) entry which is preliminary data.</text>
</comment>